<protein>
    <submittedName>
        <fullName evidence="2">Uncharacterized protein</fullName>
    </submittedName>
</protein>
<comment type="caution">
    <text evidence="2">The sequence shown here is derived from an EMBL/GenBank/DDBJ whole genome shotgun (WGS) entry which is preliminary data.</text>
</comment>
<evidence type="ECO:0000256" key="1">
    <source>
        <dbReference type="SAM" id="MobiDB-lite"/>
    </source>
</evidence>
<dbReference type="EMBL" id="CAUYUJ010021180">
    <property type="protein sequence ID" value="CAK0903191.1"/>
    <property type="molecule type" value="Genomic_DNA"/>
</dbReference>
<name>A0ABN9XTM8_9DINO</name>
<dbReference type="Proteomes" id="UP001189429">
    <property type="component" value="Unassembled WGS sequence"/>
</dbReference>
<sequence>MPGSCTTGAARGWTCTASSSTTTPPPPCRRTPCACGSWCTPWRTSRCLSEQASARSIASFFRPAPAAGRPGAAAGTLQAVAGGPEPLGGQEEPGGKRPRRAAAACAEGGV</sequence>
<organism evidence="2 3">
    <name type="scientific">Prorocentrum cordatum</name>
    <dbReference type="NCBI Taxonomy" id="2364126"/>
    <lineage>
        <taxon>Eukaryota</taxon>
        <taxon>Sar</taxon>
        <taxon>Alveolata</taxon>
        <taxon>Dinophyceae</taxon>
        <taxon>Prorocentrales</taxon>
        <taxon>Prorocentraceae</taxon>
        <taxon>Prorocentrum</taxon>
    </lineage>
</organism>
<feature type="compositionally biased region" description="Low complexity" evidence="1">
    <location>
        <begin position="101"/>
        <end position="110"/>
    </location>
</feature>
<evidence type="ECO:0000313" key="2">
    <source>
        <dbReference type="EMBL" id="CAK0903191.1"/>
    </source>
</evidence>
<accession>A0ABN9XTM8</accession>
<gene>
    <name evidence="2" type="ORF">PCOR1329_LOCUS79563</name>
</gene>
<proteinExistence type="predicted"/>
<keyword evidence="3" id="KW-1185">Reference proteome</keyword>
<feature type="region of interest" description="Disordered" evidence="1">
    <location>
        <begin position="64"/>
        <end position="110"/>
    </location>
</feature>
<reference evidence="2" key="1">
    <citation type="submission" date="2023-10" db="EMBL/GenBank/DDBJ databases">
        <authorList>
            <person name="Chen Y."/>
            <person name="Shah S."/>
            <person name="Dougan E. K."/>
            <person name="Thang M."/>
            <person name="Chan C."/>
        </authorList>
    </citation>
    <scope>NUCLEOTIDE SEQUENCE [LARGE SCALE GENOMIC DNA]</scope>
</reference>
<evidence type="ECO:0000313" key="3">
    <source>
        <dbReference type="Proteomes" id="UP001189429"/>
    </source>
</evidence>
<feature type="region of interest" description="Disordered" evidence="1">
    <location>
        <begin position="1"/>
        <end position="27"/>
    </location>
</feature>
<feature type="compositionally biased region" description="Low complexity" evidence="1">
    <location>
        <begin position="64"/>
        <end position="75"/>
    </location>
</feature>